<evidence type="ECO:0000313" key="5">
    <source>
        <dbReference type="Proteomes" id="UP000034738"/>
    </source>
</evidence>
<reference evidence="4 5" key="1">
    <citation type="journal article" date="2015" name="Nature">
        <title>rRNA introns, odd ribosomes, and small enigmatic genomes across a large radiation of phyla.</title>
        <authorList>
            <person name="Brown C.T."/>
            <person name="Hug L.A."/>
            <person name="Thomas B.C."/>
            <person name="Sharon I."/>
            <person name="Castelle C.J."/>
            <person name="Singh A."/>
            <person name="Wilkins M.J."/>
            <person name="Williams K.H."/>
            <person name="Banfield J.F."/>
        </authorList>
    </citation>
    <scope>NUCLEOTIDE SEQUENCE [LARGE SCALE GENOMIC DNA]</scope>
</reference>
<feature type="transmembrane region" description="Helical" evidence="2">
    <location>
        <begin position="7"/>
        <end position="28"/>
    </location>
</feature>
<proteinExistence type="predicted"/>
<dbReference type="PROSITE" id="PS50853">
    <property type="entry name" value="FN3"/>
    <property type="match status" value="2"/>
</dbReference>
<feature type="compositionally biased region" description="Pro residues" evidence="1">
    <location>
        <begin position="1193"/>
        <end position="1225"/>
    </location>
</feature>
<dbReference type="EMBL" id="LBUY01000043">
    <property type="protein sequence ID" value="KKQ73846.1"/>
    <property type="molecule type" value="Genomic_DNA"/>
</dbReference>
<evidence type="ECO:0000256" key="2">
    <source>
        <dbReference type="SAM" id="Phobius"/>
    </source>
</evidence>
<feature type="domain" description="Fibronectin type-III" evidence="3">
    <location>
        <begin position="559"/>
        <end position="650"/>
    </location>
</feature>
<comment type="caution">
    <text evidence="4">The sequence shown here is derived from an EMBL/GenBank/DDBJ whole genome shotgun (WGS) entry which is preliminary data.</text>
</comment>
<organism evidence="4 5">
    <name type="scientific">Candidatus Woesebacteria bacterium GW2011_GWB1_38_5</name>
    <dbReference type="NCBI Taxonomy" id="1618568"/>
    <lineage>
        <taxon>Bacteria</taxon>
        <taxon>Candidatus Woeseibacteriota</taxon>
    </lineage>
</organism>
<feature type="region of interest" description="Disordered" evidence="1">
    <location>
        <begin position="1187"/>
        <end position="1226"/>
    </location>
</feature>
<dbReference type="SMART" id="SM00060">
    <property type="entry name" value="FN3"/>
    <property type="match status" value="3"/>
</dbReference>
<dbReference type="InterPro" id="IPR013783">
    <property type="entry name" value="Ig-like_fold"/>
</dbReference>
<protein>
    <recommendedName>
        <fullName evidence="3">Fibronectin type-III domain-containing protein</fullName>
    </recommendedName>
</protein>
<evidence type="ECO:0000259" key="3">
    <source>
        <dbReference type="PROSITE" id="PS50853"/>
    </source>
</evidence>
<gene>
    <name evidence="4" type="ORF">US95_C0043G0001</name>
</gene>
<dbReference type="SUPFAM" id="SSF49265">
    <property type="entry name" value="Fibronectin type III"/>
    <property type="match status" value="2"/>
</dbReference>
<dbReference type="Proteomes" id="UP000034738">
    <property type="component" value="Unassembled WGS sequence"/>
</dbReference>
<name>A0A0G0N9Q5_9BACT</name>
<keyword evidence="2" id="KW-1133">Transmembrane helix</keyword>
<keyword evidence="2" id="KW-0812">Transmembrane</keyword>
<sequence>MKFKFWLAVFGLMETLVFLYLLISLSVVRINIGSEYSGKSFKPSKLLTYLYIYKFGYSKKLETLDIVYTDQPQSRMVLTEGLSNEVVQNVGISLNGKSLEIKPYYNPEKIDRIFSSKGWIDRDILAYICGAFDNQKLGRDGCYEQAGNFYESVHSTKFLPWLASIFEGISAGIVKDANAQCYGTIQCGVWTTSCHCDDGTSSSCSYSGETCGIYGHCSCSTDCNTSLYTPLSCSSVGTESQCNASGQEDCANGGECPNDQPNCSWGVIPDPGDVPPGSITDDANIPVLVYFDTNGNNAIDTSGLDQLVYRSGGPTCTNTNRRLIEGVSVLSSTGHNIAHHSGCQSSSQASWIVDPGEWAGYIHVAVPYGYEVYASSGGADCTSVGVNLVYCGVSRGYHDSVKFGVKVRHTPTCSVTGPTSACIGDSTVDDDHDYYATCNDLDSNLTDMEIWVSPTGDANLTEIGATAAFAPTSSRSLYTDVAHTWSTAGNYYIMANGYDSTVAGHPYKWCSANPWCNEFSPVTSTGDELNCTPIDGTSTYFYDCGTNDLLTVNVQAIGTPSAPTLTPNASTSSISVAWGTATCASSYHLYRCSGVGCTIFTDLGTQTSPYNNTGLTCGTTYGYRVRGYNGTSYTGNYSATSYSSFACPPAAPTLSNAPQACYIDSSLSGSNQLNWTRPTGTNSFELRYCTGTTCTPSTSASILVNGTDVVTYLHRPLSNLVTYRYQVRARIGTGSWSAWSNIISYMPNCTPSLTASAQCTSGVASNVLSWGALRGMTAYELYYCTGSTCTPSTGIELYDGTNLSYTHTPLTHGTTYRYQVRGRTTVNGVWSAIQSVTVNCCYCTLNLSPETNYPNPFYPGQTETWQAFPADLPTNCSVSNVVYSIPSATVASVCDYSVSSCPAGSLSTSQDTTSPYLAHATAWTAGDVAITARATLSNGFQCSDTHNINVDPAVATPTPTPYVNCTVSASNPSSGVAPLNDVDLTGSVGGTATGNISYQFDCVNGSGYDYSPAATSTNPLTWVNGCDYPSSGSYTPGLRVTRGGVSNTCTCSNCVSVNVPTNTPTPTPTQTPIPCTCSTLNILPSTWYDPFYVGETQTWQSSVPVLSGSCTGVTVSNVTFTTDNVGIISVCQSGAALCNLSSYADSGSPYIADARGQASGNTTLRARANLSNGAFCTGQVAANVDPLLTNTPTPTPTRTPTPTPTRTPTPTTIPVPTNTPTPTPTSTPACDCNHNLIPDVSSVLVGGSDLFSVQYVASWCNPVGCAEITSVNFSLDNSNYVWICNPSNASCPAASTAYTDSSGPIFTVRATGRAPQS</sequence>
<dbReference type="InterPro" id="IPR036116">
    <property type="entry name" value="FN3_sf"/>
</dbReference>
<evidence type="ECO:0000313" key="4">
    <source>
        <dbReference type="EMBL" id="KKQ73846.1"/>
    </source>
</evidence>
<evidence type="ECO:0000256" key="1">
    <source>
        <dbReference type="SAM" id="MobiDB-lite"/>
    </source>
</evidence>
<dbReference type="Gene3D" id="2.60.40.10">
    <property type="entry name" value="Immunoglobulins"/>
    <property type="match status" value="3"/>
</dbReference>
<accession>A0A0G0N9Q5</accession>
<keyword evidence="2" id="KW-0472">Membrane</keyword>
<feature type="domain" description="Fibronectin type-III" evidence="3">
    <location>
        <begin position="750"/>
        <end position="841"/>
    </location>
</feature>
<dbReference type="InterPro" id="IPR003961">
    <property type="entry name" value="FN3_dom"/>
</dbReference>
<feature type="non-terminal residue" evidence="4">
    <location>
        <position position="1317"/>
    </location>
</feature>